<name>A0A381YJF5_9ZZZZ</name>
<dbReference type="InterPro" id="IPR009199">
    <property type="entry name" value="PhoPQ-act_pathogen-rel_PqaA"/>
</dbReference>
<dbReference type="Gene3D" id="3.40.50.1820">
    <property type="entry name" value="alpha/beta hydrolase"/>
    <property type="match status" value="1"/>
</dbReference>
<dbReference type="PIRSF" id="PIRSF014728">
    <property type="entry name" value="PqaA"/>
    <property type="match status" value="1"/>
</dbReference>
<evidence type="ECO:0008006" key="2">
    <source>
        <dbReference type="Google" id="ProtNLM"/>
    </source>
</evidence>
<dbReference type="PANTHER" id="PTHR31497:SF0">
    <property type="entry name" value="AUTOCRINE PROLIFERATION REPRESSOR PROTEIN A"/>
    <property type="match status" value="1"/>
</dbReference>
<reference evidence="1" key="1">
    <citation type="submission" date="2018-05" db="EMBL/GenBank/DDBJ databases">
        <authorList>
            <person name="Lanie J.A."/>
            <person name="Ng W.-L."/>
            <person name="Kazmierczak K.M."/>
            <person name="Andrzejewski T.M."/>
            <person name="Davidsen T.M."/>
            <person name="Wayne K.J."/>
            <person name="Tettelin H."/>
            <person name="Glass J.I."/>
            <person name="Rusch D."/>
            <person name="Podicherti R."/>
            <person name="Tsui H.-C.T."/>
            <person name="Winkler M.E."/>
        </authorList>
    </citation>
    <scope>NUCLEOTIDE SEQUENCE</scope>
</reference>
<dbReference type="EMBL" id="UINC01018392">
    <property type="protein sequence ID" value="SVA77216.1"/>
    <property type="molecule type" value="Genomic_DNA"/>
</dbReference>
<organism evidence="1">
    <name type="scientific">marine metagenome</name>
    <dbReference type="NCBI Taxonomy" id="408172"/>
    <lineage>
        <taxon>unclassified sequences</taxon>
        <taxon>metagenomes</taxon>
        <taxon>ecological metagenomes</taxon>
    </lineage>
</organism>
<protein>
    <recommendedName>
        <fullName evidence="2">PhoPQ-activated pathogenicity</fullName>
    </recommendedName>
</protein>
<dbReference type="Pfam" id="PF10142">
    <property type="entry name" value="PhoPQ_related"/>
    <property type="match status" value="1"/>
</dbReference>
<proteinExistence type="predicted"/>
<dbReference type="InterPro" id="IPR029058">
    <property type="entry name" value="AB_hydrolase_fold"/>
</dbReference>
<sequence length="479" mass="54085">MTFRAIAALAMMGAAWPSATAKETALDRYVAKPDAAYEYKLISQYEGDGCTTYILGMTSQKFLTEKDVNRTLWKHWMIVAKPHRVKHDTGLILIAGGSNGKEPPTKGDDTMAQIAAKTGSVVTVLKMVPNEPLQFVGEERTRTEDSLIAYTWDKYLRTGDERWPARLPMTKAVVRAMDTVTDFLSKPEGGEVVVDKFVAAGGSKRGWTTWSVAAVDKRIVAIVPIVIDMLNVIPSFKHHYRAYGFYAPAVGDYVEMGIMGWQDTPEYKRLLEIIEPYEYLERYTMPKYLINASGDQFFLPDSWKFYYKNLLGQKHLRYVPNAGHSLDGSDAIYSLAAYYNSILNKMKLPEYDWDVQEDGSIRVTTEVHPKEVLLWQCTNTKTRDFRIETTGKTWTSSKLRPVSRGTYLAKVPKPERGWTAFMIELTYAEPIKRGTSTRRGGRLGKATGRVGAPFKFTTGVNVVPDTMPFEFKPSPIPNR</sequence>
<accession>A0A381YJF5</accession>
<dbReference type="PANTHER" id="PTHR31497">
    <property type="entry name" value="AUTOCRINE PROLIFERATION REPRESSOR PROTEIN A"/>
    <property type="match status" value="1"/>
</dbReference>
<dbReference type="AlphaFoldDB" id="A0A381YJF5"/>
<evidence type="ECO:0000313" key="1">
    <source>
        <dbReference type="EMBL" id="SVA77216.1"/>
    </source>
</evidence>
<gene>
    <name evidence="1" type="ORF">METZ01_LOCUS130070</name>
</gene>
<dbReference type="SUPFAM" id="SSF53474">
    <property type="entry name" value="alpha/beta-Hydrolases"/>
    <property type="match status" value="1"/>
</dbReference>